<dbReference type="Pfam" id="PF00003">
    <property type="entry name" value="7tm_3"/>
    <property type="match status" value="1"/>
</dbReference>
<evidence type="ECO:0000256" key="3">
    <source>
        <dbReference type="ARBA" id="ARBA00022475"/>
    </source>
</evidence>
<evidence type="ECO:0000313" key="15">
    <source>
        <dbReference type="EMBL" id="KAK9397211.1"/>
    </source>
</evidence>
<evidence type="ECO:0000256" key="8">
    <source>
        <dbReference type="ARBA" id="ARBA00023136"/>
    </source>
</evidence>
<evidence type="ECO:0000256" key="9">
    <source>
        <dbReference type="ARBA" id="ARBA00023170"/>
    </source>
</evidence>
<name>A0AAW1B627_CROAD</name>
<evidence type="ECO:0000256" key="2">
    <source>
        <dbReference type="ARBA" id="ARBA00007242"/>
    </source>
</evidence>
<dbReference type="PANTHER" id="PTHR24061">
    <property type="entry name" value="CALCIUM-SENSING RECEPTOR-RELATED"/>
    <property type="match status" value="1"/>
</dbReference>
<feature type="domain" description="G-protein coupled receptors family 3 profile" evidence="14">
    <location>
        <begin position="592"/>
        <end position="852"/>
    </location>
</feature>
<evidence type="ECO:0000313" key="16">
    <source>
        <dbReference type="Proteomes" id="UP001474421"/>
    </source>
</evidence>
<dbReference type="PRINTS" id="PR01535">
    <property type="entry name" value="VOMERONASL2R"/>
</dbReference>
<feature type="transmembrane region" description="Helical" evidence="12">
    <location>
        <begin position="786"/>
        <end position="808"/>
    </location>
</feature>
<dbReference type="PANTHER" id="PTHR24061:SF599">
    <property type="entry name" value="G-PROTEIN COUPLED RECEPTORS FAMILY 3 PROFILE DOMAIN-CONTAINING PROTEIN"/>
    <property type="match status" value="1"/>
</dbReference>
<dbReference type="AlphaFoldDB" id="A0AAW1B627"/>
<dbReference type="PROSITE" id="PS50259">
    <property type="entry name" value="G_PROTEIN_RECEP_F3_4"/>
    <property type="match status" value="1"/>
</dbReference>
<keyword evidence="8 12" id="KW-0472">Membrane</keyword>
<comment type="subcellular location">
    <subcellularLocation>
        <location evidence="1">Cell membrane</location>
        <topology evidence="1">Multi-pass membrane protein</topology>
    </subcellularLocation>
</comment>
<accession>A0AAW1B627</accession>
<dbReference type="InterPro" id="IPR038550">
    <property type="entry name" value="GPCR_3_9-Cys_sf"/>
</dbReference>
<dbReference type="SUPFAM" id="SSF53822">
    <property type="entry name" value="Periplasmic binding protein-like I"/>
    <property type="match status" value="1"/>
</dbReference>
<keyword evidence="3" id="KW-1003">Cell membrane</keyword>
<keyword evidence="5 13" id="KW-0732">Signal</keyword>
<sequence>MKLYNCGIFKHDKFQWLLLLLLQLLLPPLTHENVRKECSLSVSIQDNLYQPGEVIIGGILSLVRSAVYVHNFIETPNRIYNIFSIKMKHYQHILAMIFAIDEINKNPELLPNITLGVHIYDNFFDSKTTYETVLDLLFPKKNNSPNYKCDRKHLLSVIGGFTIEKIIQMTTILSIYKIPQPESSSKTDFTSLYWMVPRESILFRGIIQLLLHFQWKWIGLIVSDDDEDGENFVQKLTPMLAFNNICLAFLKRVRAKKDLHDFDIIENSLELMIIYSTDARVIILSMGIDLINILTDHLEEIELILKILLGRIWIMPIHWYFTITSKNELHGRNIFHGSFSFSLQTNTVPGFKDFLENVNIDETLHPFFCIFLKYVFDTCEKSAEKVILEQLLAYVFDRDMLSESYTIYNTVYGIAHALHAIYLSRQRTFYGRFQRKNLNVQPWQLQSLLRNIKFNNSAGHEISFTHGEFFANLDLINWITFPNQTYSKVRVGKLSPTQEFTFSENTIQWNTRLKQVPPHSLCVESCHVGQSKIIQEGKPICCYDCVSCSKDMISSQMDAAHCILCPQDQYPNSNQDQCIPKILTFLSYHEPIGVALACFAISFAFITCFVILVFIKTWNTPIVRANNRNLSWVLLVSLLLSYLCSLLFIGKPTKVSCLLQITAFGIIFSIAVSCVLAKTIIVILAFMATKPGNMIAKWLGQKVANTIVISCSLVEGAICASRWLISPPFPDVNLDSPTGQMEIECSEGSINMSYYVLGYLAFLAIFSFIVAFLARKLPDTFNEAKFITFSMLVFCSVWISFIPVYMSITGKKIVIVEIFAILASNTGLLTCIFFPKCYIIIFRPDLNTKKVH</sequence>
<keyword evidence="11" id="KW-0807">Transducer</keyword>
<feature type="transmembrane region" description="Helical" evidence="12">
    <location>
        <begin position="814"/>
        <end position="834"/>
    </location>
</feature>
<evidence type="ECO:0000256" key="4">
    <source>
        <dbReference type="ARBA" id="ARBA00022692"/>
    </source>
</evidence>
<evidence type="ECO:0000256" key="13">
    <source>
        <dbReference type="SAM" id="SignalP"/>
    </source>
</evidence>
<keyword evidence="9 15" id="KW-0675">Receptor</keyword>
<dbReference type="EMBL" id="JAOTOJ010000008">
    <property type="protein sequence ID" value="KAK9397211.1"/>
    <property type="molecule type" value="Genomic_DNA"/>
</dbReference>
<keyword evidence="16" id="KW-1185">Reference proteome</keyword>
<keyword evidence="10" id="KW-0325">Glycoprotein</keyword>
<evidence type="ECO:0000256" key="5">
    <source>
        <dbReference type="ARBA" id="ARBA00022729"/>
    </source>
</evidence>
<dbReference type="InterPro" id="IPR011500">
    <property type="entry name" value="GPCR_3_9-Cys_dom"/>
</dbReference>
<dbReference type="GO" id="GO:0004930">
    <property type="term" value="F:G protein-coupled receptor activity"/>
    <property type="evidence" value="ECO:0007669"/>
    <property type="project" value="UniProtKB-KW"/>
</dbReference>
<dbReference type="PRINTS" id="PR00248">
    <property type="entry name" value="GPCRMGR"/>
</dbReference>
<dbReference type="Pfam" id="PF07562">
    <property type="entry name" value="NCD3G"/>
    <property type="match status" value="1"/>
</dbReference>
<evidence type="ECO:0000256" key="6">
    <source>
        <dbReference type="ARBA" id="ARBA00022989"/>
    </source>
</evidence>
<evidence type="ECO:0000256" key="11">
    <source>
        <dbReference type="ARBA" id="ARBA00023224"/>
    </source>
</evidence>
<dbReference type="InterPro" id="IPR017978">
    <property type="entry name" value="GPCR_3_C"/>
</dbReference>
<feature type="transmembrane region" description="Helical" evidence="12">
    <location>
        <begin position="707"/>
        <end position="725"/>
    </location>
</feature>
<dbReference type="Pfam" id="PF01094">
    <property type="entry name" value="ANF_receptor"/>
    <property type="match status" value="1"/>
</dbReference>
<dbReference type="PROSITE" id="PS00981">
    <property type="entry name" value="G_PROTEIN_RECEP_F3_3"/>
    <property type="match status" value="1"/>
</dbReference>
<keyword evidence="6 12" id="KW-1133">Transmembrane helix</keyword>
<evidence type="ECO:0000256" key="12">
    <source>
        <dbReference type="SAM" id="Phobius"/>
    </source>
</evidence>
<feature type="transmembrane region" description="Helical" evidence="12">
    <location>
        <begin position="661"/>
        <end position="686"/>
    </location>
</feature>
<protein>
    <submittedName>
        <fullName evidence="15">Type-2 vomeronasal receptor</fullName>
    </submittedName>
</protein>
<dbReference type="InterPro" id="IPR000068">
    <property type="entry name" value="GPCR_3_Ca_sens_rcpt-rel"/>
</dbReference>
<proteinExistence type="inferred from homology"/>
<dbReference type="Proteomes" id="UP001474421">
    <property type="component" value="Unassembled WGS sequence"/>
</dbReference>
<dbReference type="InterPro" id="IPR028082">
    <property type="entry name" value="Peripla_BP_I"/>
</dbReference>
<dbReference type="Gene3D" id="3.40.50.2300">
    <property type="match status" value="2"/>
</dbReference>
<comment type="similarity">
    <text evidence="2">Belongs to the G-protein coupled receptor 3 family.</text>
</comment>
<dbReference type="InterPro" id="IPR017979">
    <property type="entry name" value="GPCR_3_CS"/>
</dbReference>
<feature type="transmembrane region" description="Helical" evidence="12">
    <location>
        <begin position="754"/>
        <end position="774"/>
    </location>
</feature>
<feature type="signal peptide" evidence="13">
    <location>
        <begin position="1"/>
        <end position="31"/>
    </location>
</feature>
<evidence type="ECO:0000256" key="1">
    <source>
        <dbReference type="ARBA" id="ARBA00004651"/>
    </source>
</evidence>
<evidence type="ECO:0000256" key="10">
    <source>
        <dbReference type="ARBA" id="ARBA00023180"/>
    </source>
</evidence>
<evidence type="ECO:0000259" key="14">
    <source>
        <dbReference type="PROSITE" id="PS50259"/>
    </source>
</evidence>
<feature type="transmembrane region" description="Helical" evidence="12">
    <location>
        <begin position="592"/>
        <end position="618"/>
    </location>
</feature>
<keyword evidence="4 12" id="KW-0812">Transmembrane</keyword>
<organism evidence="15 16">
    <name type="scientific">Crotalus adamanteus</name>
    <name type="common">Eastern diamondback rattlesnake</name>
    <dbReference type="NCBI Taxonomy" id="8729"/>
    <lineage>
        <taxon>Eukaryota</taxon>
        <taxon>Metazoa</taxon>
        <taxon>Chordata</taxon>
        <taxon>Craniata</taxon>
        <taxon>Vertebrata</taxon>
        <taxon>Euteleostomi</taxon>
        <taxon>Lepidosauria</taxon>
        <taxon>Squamata</taxon>
        <taxon>Bifurcata</taxon>
        <taxon>Unidentata</taxon>
        <taxon>Episquamata</taxon>
        <taxon>Toxicofera</taxon>
        <taxon>Serpentes</taxon>
        <taxon>Colubroidea</taxon>
        <taxon>Viperidae</taxon>
        <taxon>Crotalinae</taxon>
        <taxon>Crotalus</taxon>
    </lineage>
</organism>
<dbReference type="InterPro" id="IPR001828">
    <property type="entry name" value="ANF_lig-bd_rcpt"/>
</dbReference>
<dbReference type="InterPro" id="IPR004073">
    <property type="entry name" value="GPCR_3_vmron_rcpt_2"/>
</dbReference>
<keyword evidence="7" id="KW-0297">G-protein coupled receptor</keyword>
<reference evidence="15 16" key="1">
    <citation type="journal article" date="2024" name="Proc. Natl. Acad. Sci. U.S.A.">
        <title>The genetic regulatory architecture and epigenomic basis for age-related changes in rattlesnake venom.</title>
        <authorList>
            <person name="Hogan M.P."/>
            <person name="Holding M.L."/>
            <person name="Nystrom G.S."/>
            <person name="Colston T.J."/>
            <person name="Bartlett D.A."/>
            <person name="Mason A.J."/>
            <person name="Ellsworth S.A."/>
            <person name="Rautsaw R.M."/>
            <person name="Lawrence K.C."/>
            <person name="Strickland J.L."/>
            <person name="He B."/>
            <person name="Fraser P."/>
            <person name="Margres M.J."/>
            <person name="Gilbert D.M."/>
            <person name="Gibbs H.L."/>
            <person name="Parkinson C.L."/>
            <person name="Rokyta D.R."/>
        </authorList>
    </citation>
    <scope>NUCLEOTIDE SEQUENCE [LARGE SCALE GENOMIC DNA]</scope>
    <source>
        <strain evidence="15">DRR0105</strain>
    </source>
</reference>
<dbReference type="GO" id="GO:0005886">
    <property type="term" value="C:plasma membrane"/>
    <property type="evidence" value="ECO:0007669"/>
    <property type="project" value="UniProtKB-SubCell"/>
</dbReference>
<feature type="transmembrane region" description="Helical" evidence="12">
    <location>
        <begin position="630"/>
        <end position="649"/>
    </location>
</feature>
<dbReference type="FunFam" id="3.40.50.2300:FF:000024">
    <property type="entry name" value="Vomeronasal 2, receptor 73"/>
    <property type="match status" value="1"/>
</dbReference>
<dbReference type="FunFam" id="2.10.50.30:FF:000002">
    <property type="entry name" value="Vomeronasal 2 receptor, h1"/>
    <property type="match status" value="1"/>
</dbReference>
<feature type="chain" id="PRO_5043878245" evidence="13">
    <location>
        <begin position="32"/>
        <end position="852"/>
    </location>
</feature>
<dbReference type="Gene3D" id="2.10.50.30">
    <property type="entry name" value="GPCR, family 3, nine cysteines domain"/>
    <property type="match status" value="1"/>
</dbReference>
<dbReference type="InterPro" id="IPR000337">
    <property type="entry name" value="GPCR_3"/>
</dbReference>
<gene>
    <name evidence="15" type="ORF">NXF25_020572</name>
</gene>
<evidence type="ECO:0000256" key="7">
    <source>
        <dbReference type="ARBA" id="ARBA00023040"/>
    </source>
</evidence>
<comment type="caution">
    <text evidence="15">The sequence shown here is derived from an EMBL/GenBank/DDBJ whole genome shotgun (WGS) entry which is preliminary data.</text>
</comment>